<feature type="transmembrane region" description="Helical" evidence="1">
    <location>
        <begin position="385"/>
        <end position="403"/>
    </location>
</feature>
<feature type="transmembrane region" description="Helical" evidence="1">
    <location>
        <begin position="7"/>
        <end position="27"/>
    </location>
</feature>
<evidence type="ECO:0000256" key="1">
    <source>
        <dbReference type="SAM" id="Phobius"/>
    </source>
</evidence>
<gene>
    <name evidence="2" type="ORF">KME15_10440</name>
</gene>
<feature type="transmembrane region" description="Helical" evidence="1">
    <location>
        <begin position="165"/>
        <end position="183"/>
    </location>
</feature>
<protein>
    <submittedName>
        <fullName evidence="2">Glycosyltransferase family 39 protein</fullName>
        <ecNumber evidence="2">2.4.-.-</ecNumber>
    </submittedName>
</protein>
<organism evidence="2 3">
    <name type="scientific">Drouetiella hepatica Uher 2000/2452</name>
    <dbReference type="NCBI Taxonomy" id="904376"/>
    <lineage>
        <taxon>Bacteria</taxon>
        <taxon>Bacillati</taxon>
        <taxon>Cyanobacteriota</taxon>
        <taxon>Cyanophyceae</taxon>
        <taxon>Oculatellales</taxon>
        <taxon>Oculatellaceae</taxon>
        <taxon>Drouetiella</taxon>
    </lineage>
</organism>
<evidence type="ECO:0000313" key="3">
    <source>
        <dbReference type="Proteomes" id="UP000757435"/>
    </source>
</evidence>
<proteinExistence type="predicted"/>
<name>A0A951QAM5_9CYAN</name>
<feature type="transmembrane region" description="Helical" evidence="1">
    <location>
        <begin position="357"/>
        <end position="378"/>
    </location>
</feature>
<dbReference type="GO" id="GO:0016757">
    <property type="term" value="F:glycosyltransferase activity"/>
    <property type="evidence" value="ECO:0007669"/>
    <property type="project" value="UniProtKB-KW"/>
</dbReference>
<feature type="transmembrane region" description="Helical" evidence="1">
    <location>
        <begin position="331"/>
        <end position="351"/>
    </location>
</feature>
<keyword evidence="2" id="KW-0808">Transferase</keyword>
<reference evidence="2" key="2">
    <citation type="journal article" date="2022" name="Microbiol. Resour. Announc.">
        <title>Metagenome Sequencing to Explore Phylogenomics of Terrestrial Cyanobacteria.</title>
        <authorList>
            <person name="Ward R.D."/>
            <person name="Stajich J.E."/>
            <person name="Johansen J.R."/>
            <person name="Huntemann M."/>
            <person name="Clum A."/>
            <person name="Foster B."/>
            <person name="Foster B."/>
            <person name="Roux S."/>
            <person name="Palaniappan K."/>
            <person name="Varghese N."/>
            <person name="Mukherjee S."/>
            <person name="Reddy T.B.K."/>
            <person name="Daum C."/>
            <person name="Copeland A."/>
            <person name="Chen I.A."/>
            <person name="Ivanova N.N."/>
            <person name="Kyrpides N.C."/>
            <person name="Shapiro N."/>
            <person name="Eloe-Fadrosh E.A."/>
            <person name="Pietrasiak N."/>
        </authorList>
    </citation>
    <scope>NUCLEOTIDE SEQUENCE</scope>
    <source>
        <strain evidence="2">UHER 2000/2452</strain>
    </source>
</reference>
<accession>A0A951QAM5</accession>
<evidence type="ECO:0000313" key="2">
    <source>
        <dbReference type="EMBL" id="MBW4659084.1"/>
    </source>
</evidence>
<sequence>MLKLDRWVHPALMLLWISLGTVLRFAYLDAKPLWNDELATMVFSLGNSLRTIPLDQPIALDTLLAPLQPNPIHGLSDVADRLLTESTHPPVYFILTHLWLKLFPGDLASAWAARSLSALLGVMAIPAMFGLGWLGFRSRWAGQSAAALMAVSPYGIYLAQEARHYTLAVLLIIASLSCLMVAVRSPVSLPLWLCLAWVGINGLGVATHYFFVLVLMAEAVALIALWGYWNKRLYGVAIATVLSILIWLPVWRSVPENELTQWIYDKDFLSNGIAPLGRLAAWMLSMVAMLPVEGVPVGVAIASAVAVVAAMLGLWPTLLRGLKLMPDRSRSALLTVWLAAIALMLCVTYGFQADLTIAARYQFIYFPGLLALIAGAFARTPQLKALLFLGLLGSLTVVTNYGYQKSDRADQLIPIIRAASAVPVLIATAHQTHEQTRELMGLAVEYRRQSPLSGSEPPQFLLAHLQPDSNSAVEMLQDVVARSPRPFDLWTVNFLPTVQPVVPTCRLDTGDRPLMHGYDYRLYHC</sequence>
<feature type="transmembrane region" description="Helical" evidence="1">
    <location>
        <begin position="195"/>
        <end position="227"/>
    </location>
</feature>
<keyword evidence="1" id="KW-0812">Transmembrane</keyword>
<dbReference type="EC" id="2.4.-.-" evidence="2"/>
<dbReference type="EMBL" id="JAHHHD010000009">
    <property type="protein sequence ID" value="MBW4659084.1"/>
    <property type="molecule type" value="Genomic_DNA"/>
</dbReference>
<feature type="transmembrane region" description="Helical" evidence="1">
    <location>
        <begin position="111"/>
        <end position="133"/>
    </location>
</feature>
<dbReference type="AlphaFoldDB" id="A0A951QAM5"/>
<dbReference type="Proteomes" id="UP000757435">
    <property type="component" value="Unassembled WGS sequence"/>
</dbReference>
<reference evidence="2" key="1">
    <citation type="submission" date="2021-05" db="EMBL/GenBank/DDBJ databases">
        <authorList>
            <person name="Pietrasiak N."/>
            <person name="Ward R."/>
            <person name="Stajich J.E."/>
            <person name="Kurbessoian T."/>
        </authorList>
    </citation>
    <scope>NUCLEOTIDE SEQUENCE</scope>
    <source>
        <strain evidence="2">UHER 2000/2452</strain>
    </source>
</reference>
<feature type="transmembrane region" description="Helical" evidence="1">
    <location>
        <begin position="233"/>
        <end position="251"/>
    </location>
</feature>
<comment type="caution">
    <text evidence="2">The sequence shown here is derived from an EMBL/GenBank/DDBJ whole genome shotgun (WGS) entry which is preliminary data.</text>
</comment>
<feature type="transmembrane region" description="Helical" evidence="1">
    <location>
        <begin position="298"/>
        <end position="319"/>
    </location>
</feature>
<keyword evidence="2" id="KW-0328">Glycosyltransferase</keyword>
<keyword evidence="1" id="KW-0472">Membrane</keyword>
<keyword evidence="1" id="KW-1133">Transmembrane helix</keyword>